<dbReference type="Pfam" id="PF02082">
    <property type="entry name" value="Rrf2"/>
    <property type="match status" value="1"/>
</dbReference>
<sequence length="152" mass="17115">MQLSSRFPVAVQIIIIIAWCPEDVKVTSEVLAVSVNTNPALIRRIMRYLKKAELISIPSGTGGAKLTRNTEMITLLDIYRAVELTDQNALFGLHDHPNLYCPIGSRINEVLRPPFEEAKKALEESLGKVTIQMLLESFPPFDYSILKHLKLK</sequence>
<dbReference type="InterPro" id="IPR000944">
    <property type="entry name" value="Tscrpt_reg_Rrf2"/>
</dbReference>
<evidence type="ECO:0000313" key="2">
    <source>
        <dbReference type="Proteomes" id="UP000006053"/>
    </source>
</evidence>
<dbReference type="InterPro" id="IPR036390">
    <property type="entry name" value="WH_DNA-bd_sf"/>
</dbReference>
<dbReference type="AlphaFoldDB" id="I4A942"/>
<dbReference type="HOGENOM" id="CLU_107144_4_2_9"/>
<keyword evidence="2" id="KW-1185">Reference proteome</keyword>
<dbReference type="SUPFAM" id="SSF46785">
    <property type="entry name" value="Winged helix' DNA-binding domain"/>
    <property type="match status" value="1"/>
</dbReference>
<dbReference type="KEGG" id="ddh:Desde_2131"/>
<dbReference type="GO" id="GO:0005829">
    <property type="term" value="C:cytosol"/>
    <property type="evidence" value="ECO:0007669"/>
    <property type="project" value="TreeGrafter"/>
</dbReference>
<dbReference type="GO" id="GO:0003700">
    <property type="term" value="F:DNA-binding transcription factor activity"/>
    <property type="evidence" value="ECO:0007669"/>
    <property type="project" value="TreeGrafter"/>
</dbReference>
<dbReference type="PANTHER" id="PTHR33221:SF15">
    <property type="entry name" value="HTH-TYPE TRANSCRIPTIONAL REGULATOR YWGB-RELATED"/>
    <property type="match status" value="1"/>
</dbReference>
<dbReference type="eggNOG" id="COG1959">
    <property type="taxonomic scope" value="Bacteria"/>
</dbReference>
<dbReference type="PROSITE" id="PS51197">
    <property type="entry name" value="HTH_RRF2_2"/>
    <property type="match status" value="1"/>
</dbReference>
<accession>I4A942</accession>
<dbReference type="PANTHER" id="PTHR33221">
    <property type="entry name" value="WINGED HELIX-TURN-HELIX TRANSCRIPTIONAL REGULATOR, RRF2 FAMILY"/>
    <property type="match status" value="1"/>
</dbReference>
<gene>
    <name evidence="1" type="ordered locus">Desde_2131</name>
</gene>
<protein>
    <submittedName>
        <fullName evidence="1">Putative transcriptional regulator</fullName>
    </submittedName>
</protein>
<dbReference type="Gene3D" id="1.10.10.10">
    <property type="entry name" value="Winged helix-like DNA-binding domain superfamily/Winged helix DNA-binding domain"/>
    <property type="match status" value="1"/>
</dbReference>
<reference evidence="2" key="1">
    <citation type="submission" date="2012-06" db="EMBL/GenBank/DDBJ databases">
        <title>Complete sequence of Desulfitobacterium dehalogenans ATCC 51507.</title>
        <authorList>
            <person name="Lucas S."/>
            <person name="Han J."/>
            <person name="Lapidus A."/>
            <person name="Cheng J.-F."/>
            <person name="Goodwin L."/>
            <person name="Pitluck S."/>
            <person name="Peters L."/>
            <person name="Ovchinnikova G."/>
            <person name="Teshima H."/>
            <person name="Detter J.C."/>
            <person name="Han C."/>
            <person name="Tapia R."/>
            <person name="Land M."/>
            <person name="Hauser L."/>
            <person name="Kyrpides N."/>
            <person name="Ivanova N."/>
            <person name="Pagani I."/>
            <person name="Kruse T."/>
            <person name="de Vos W.M."/>
            <person name="Smidt H."/>
            <person name="Woyke T."/>
        </authorList>
    </citation>
    <scope>NUCLEOTIDE SEQUENCE [LARGE SCALE GENOMIC DNA]</scope>
    <source>
        <strain evidence="2">ATCC 51507 / DSM 9161 / JW/IU-DC1</strain>
    </source>
</reference>
<organism evidence="1 2">
    <name type="scientific">Desulfitobacterium dehalogenans (strain ATCC 51507 / DSM 9161 / JW/IU-DC1)</name>
    <dbReference type="NCBI Taxonomy" id="756499"/>
    <lineage>
        <taxon>Bacteria</taxon>
        <taxon>Bacillati</taxon>
        <taxon>Bacillota</taxon>
        <taxon>Clostridia</taxon>
        <taxon>Eubacteriales</taxon>
        <taxon>Desulfitobacteriaceae</taxon>
        <taxon>Desulfitobacterium</taxon>
    </lineage>
</organism>
<dbReference type="InterPro" id="IPR036388">
    <property type="entry name" value="WH-like_DNA-bd_sf"/>
</dbReference>
<evidence type="ECO:0000313" key="1">
    <source>
        <dbReference type="EMBL" id="AFM00477.1"/>
    </source>
</evidence>
<dbReference type="EMBL" id="CP003348">
    <property type="protein sequence ID" value="AFM00477.1"/>
    <property type="molecule type" value="Genomic_DNA"/>
</dbReference>
<proteinExistence type="predicted"/>
<name>I4A942_DESDJ</name>
<dbReference type="Proteomes" id="UP000006053">
    <property type="component" value="Chromosome"/>
</dbReference>
<dbReference type="STRING" id="756499.Desde_2131"/>
<reference evidence="1 2" key="2">
    <citation type="journal article" date="2015" name="J. Bacteriol.">
        <title>Genomic, proteomic, and biochemical analysis of the organohalide respiratory pathway in Desulfitobacterium dehalogenans.</title>
        <authorList>
            <person name="Kruse T."/>
            <person name="van de Pas B.A."/>
            <person name="Atteia A."/>
            <person name="Krab K."/>
            <person name="Hagen W.R."/>
            <person name="Goodwin L."/>
            <person name="Chain P."/>
            <person name="Boeren S."/>
            <person name="Maphosa F."/>
            <person name="Schraa G."/>
            <person name="de Vos W.M."/>
            <person name="van der Oost J."/>
            <person name="Smidt H."/>
            <person name="Stams A.J."/>
        </authorList>
    </citation>
    <scope>NUCLEOTIDE SEQUENCE [LARGE SCALE GENOMIC DNA]</scope>
    <source>
        <strain evidence="2">ATCC 51507 / DSM 9161 / JW/IU-DC1</strain>
    </source>
</reference>
<dbReference type="RefSeq" id="WP_014793963.1">
    <property type="nucleotide sequence ID" value="NC_018017.1"/>
</dbReference>
<dbReference type="OrthoDB" id="213028at2"/>